<evidence type="ECO:0000256" key="6">
    <source>
        <dbReference type="ARBA" id="ARBA00023235"/>
    </source>
</evidence>
<feature type="domain" description="Alpha-D-phosphohexomutase alpha/beta/alpha" evidence="12">
    <location>
        <begin position="324"/>
        <end position="440"/>
    </location>
</feature>
<dbReference type="InterPro" id="IPR036900">
    <property type="entry name" value="A-D-PHexomutase_C_sf"/>
</dbReference>
<comment type="similarity">
    <text evidence="2 8">Belongs to the phosphohexose mutase family.</text>
</comment>
<evidence type="ECO:0000256" key="2">
    <source>
        <dbReference type="ARBA" id="ARBA00010231"/>
    </source>
</evidence>
<gene>
    <name evidence="13" type="primary">pgm</name>
    <name evidence="13" type="ORF">NZK81_20890</name>
</gene>
<evidence type="ECO:0000259" key="11">
    <source>
        <dbReference type="Pfam" id="PF02879"/>
    </source>
</evidence>
<dbReference type="SUPFAM" id="SSF53738">
    <property type="entry name" value="Phosphoglucomutase, first 3 domains"/>
    <property type="match status" value="3"/>
</dbReference>
<evidence type="ECO:0000256" key="8">
    <source>
        <dbReference type="RuleBase" id="RU004326"/>
    </source>
</evidence>
<feature type="domain" description="Alpha-D-phosphohexomutase alpha/beta/alpha" evidence="11">
    <location>
        <begin position="212"/>
        <end position="317"/>
    </location>
</feature>
<protein>
    <recommendedName>
        <fullName evidence="7">Phosphoglucomutase</fullName>
        <ecNumber evidence="7">5.4.2.2</ecNumber>
    </recommendedName>
</protein>
<dbReference type="PANTHER" id="PTHR45745">
    <property type="entry name" value="PHOSPHOMANNOMUTASE 45A"/>
    <property type="match status" value="1"/>
</dbReference>
<reference evidence="13" key="1">
    <citation type="submission" date="2022-09" db="EMBL/GenBank/DDBJ databases">
        <title>Novosphingobium sp. Nov., a polycyclic aromatic hydrocarbon-degrading bacterium isolated form mangrove sediments in HongKong.</title>
        <authorList>
            <person name="Hu Z."/>
        </authorList>
    </citation>
    <scope>NUCLEOTIDE SEQUENCE</scope>
    <source>
        <strain evidence="13">HK4-1</strain>
    </source>
</reference>
<sequence>MTDAHPDAGKRLDPSQLVDVEGLIRAYHDLAPDPGNAGQRVTFGTSGHRGSALECRFNEAHTLAIAQAVCLHRARTGIDGPLFLGVDTHALSGPAARTAIEVFAANEVAVVTDARDGFTPTPVISHAILSYNRGRTSGLADGVVITPSHNPPEDGGFKYNPPHGGPSEPEVAGSIERLANALLDAKLGGVRRMPYDRAYRSSALSRQDFRSAYVDDLANVLDFEAISASSLRIGIDPLGGSSVDYWPAIIELYRLDACLVSDTVDPSFGFMPADRDGRIRMDCSSPYAMAQLLDLKDRFDISVGNDPDADRHGIVTASQGLMPPNDYLAACVAYLFMNRPQWPRDAGIGKTMVTSALIDRLAAHLDRPLVETPVGFRWFVDAMLEGKLGFAGEESAGATLLRKNGSVWTTDKDGIALGLLAAEIMAKTGRDPTALYAEVTATIGKPFYRRTDAPATRREKEQLRQLTPHSFEAGQLAGEAVIAIESAAPSSGAPLGGVRVRSANGWFAARPSGTEDIYKIYAESFRSLDHLDQIESEAKAMIGAALAEAAVRH</sequence>
<dbReference type="EMBL" id="JANZXA010000028">
    <property type="protein sequence ID" value="MCT2402001.1"/>
    <property type="molecule type" value="Genomic_DNA"/>
</dbReference>
<evidence type="ECO:0000256" key="1">
    <source>
        <dbReference type="ARBA" id="ARBA00001946"/>
    </source>
</evidence>
<name>A0ABT2IAZ4_9SPHN</name>
<dbReference type="Proteomes" id="UP001165583">
    <property type="component" value="Unassembled WGS sequence"/>
</dbReference>
<dbReference type="Pfam" id="PF00408">
    <property type="entry name" value="PGM_PMM_IV"/>
    <property type="match status" value="1"/>
</dbReference>
<dbReference type="Gene3D" id="3.30.310.50">
    <property type="entry name" value="Alpha-D-phosphohexomutase, C-terminal domain"/>
    <property type="match status" value="1"/>
</dbReference>
<organism evidence="13 14">
    <name type="scientific">Novosphingobium mangrovi</name>
    <name type="common">ex Huang et al. 2023</name>
    <dbReference type="NCBI Taxonomy" id="2976432"/>
    <lineage>
        <taxon>Bacteria</taxon>
        <taxon>Pseudomonadati</taxon>
        <taxon>Pseudomonadota</taxon>
        <taxon>Alphaproteobacteria</taxon>
        <taxon>Sphingomonadales</taxon>
        <taxon>Sphingomonadaceae</taxon>
        <taxon>Novosphingobium</taxon>
    </lineage>
</organism>
<dbReference type="InterPro" id="IPR016066">
    <property type="entry name" value="A-D-PHexomutase_CS"/>
</dbReference>
<dbReference type="SUPFAM" id="SSF55957">
    <property type="entry name" value="Phosphoglucomutase, C-terminal domain"/>
    <property type="match status" value="1"/>
</dbReference>
<evidence type="ECO:0000313" key="14">
    <source>
        <dbReference type="Proteomes" id="UP001165583"/>
    </source>
</evidence>
<dbReference type="InterPro" id="IPR005846">
    <property type="entry name" value="A-D-PHexomutase_a/b/a-III"/>
</dbReference>
<dbReference type="InterPro" id="IPR005843">
    <property type="entry name" value="A-D-PHexomutase_C"/>
</dbReference>
<evidence type="ECO:0000259" key="10">
    <source>
        <dbReference type="Pfam" id="PF02878"/>
    </source>
</evidence>
<dbReference type="InterPro" id="IPR005844">
    <property type="entry name" value="A-D-PHexomutase_a/b/a-I"/>
</dbReference>
<evidence type="ECO:0000259" key="9">
    <source>
        <dbReference type="Pfam" id="PF00408"/>
    </source>
</evidence>
<evidence type="ECO:0000313" key="13">
    <source>
        <dbReference type="EMBL" id="MCT2402001.1"/>
    </source>
</evidence>
<dbReference type="Gene3D" id="3.40.120.10">
    <property type="entry name" value="Alpha-D-Glucose-1,6-Bisphosphate, subunit A, domain 3"/>
    <property type="match status" value="3"/>
</dbReference>
<dbReference type="PROSITE" id="PS00710">
    <property type="entry name" value="PGM_PMM"/>
    <property type="match status" value="1"/>
</dbReference>
<dbReference type="NCBIfam" id="TIGR01132">
    <property type="entry name" value="pgm"/>
    <property type="match status" value="1"/>
</dbReference>
<evidence type="ECO:0000256" key="7">
    <source>
        <dbReference type="NCBIfam" id="TIGR01132"/>
    </source>
</evidence>
<evidence type="ECO:0000259" key="12">
    <source>
        <dbReference type="Pfam" id="PF02880"/>
    </source>
</evidence>
<accession>A0ABT2IAZ4</accession>
<comment type="caution">
    <text evidence="13">The sequence shown here is derived from an EMBL/GenBank/DDBJ whole genome shotgun (WGS) entry which is preliminary data.</text>
</comment>
<keyword evidence="4 8" id="KW-0479">Metal-binding</keyword>
<evidence type="ECO:0000256" key="5">
    <source>
        <dbReference type="ARBA" id="ARBA00022842"/>
    </source>
</evidence>
<proteinExistence type="inferred from homology"/>
<comment type="cofactor">
    <cofactor evidence="1">
        <name>Mg(2+)</name>
        <dbReference type="ChEBI" id="CHEBI:18420"/>
    </cofactor>
</comment>
<evidence type="ECO:0000256" key="3">
    <source>
        <dbReference type="ARBA" id="ARBA00022553"/>
    </source>
</evidence>
<feature type="domain" description="Alpha-D-phosphohexomutase alpha/beta/alpha" evidence="10">
    <location>
        <begin position="41"/>
        <end position="181"/>
    </location>
</feature>
<keyword evidence="6 13" id="KW-0413">Isomerase</keyword>
<dbReference type="Pfam" id="PF02880">
    <property type="entry name" value="PGM_PMM_III"/>
    <property type="match status" value="1"/>
</dbReference>
<keyword evidence="3" id="KW-0597">Phosphoprotein</keyword>
<keyword evidence="5 8" id="KW-0460">Magnesium</keyword>
<dbReference type="PANTHER" id="PTHR45745:SF1">
    <property type="entry name" value="PHOSPHOGLUCOMUTASE 2B-RELATED"/>
    <property type="match status" value="1"/>
</dbReference>
<dbReference type="GO" id="GO:0004614">
    <property type="term" value="F:phosphoglucomutase activity"/>
    <property type="evidence" value="ECO:0007669"/>
    <property type="project" value="UniProtKB-EC"/>
</dbReference>
<dbReference type="Pfam" id="PF02879">
    <property type="entry name" value="PGM_PMM_II"/>
    <property type="match status" value="1"/>
</dbReference>
<dbReference type="RefSeq" id="WP_260047915.1">
    <property type="nucleotide sequence ID" value="NZ_JANZXA010000028.1"/>
</dbReference>
<keyword evidence="14" id="KW-1185">Reference proteome</keyword>
<dbReference type="Pfam" id="PF02878">
    <property type="entry name" value="PGM_PMM_I"/>
    <property type="match status" value="1"/>
</dbReference>
<feature type="domain" description="Alpha-D-phosphohexomutase C-terminal" evidence="9">
    <location>
        <begin position="494"/>
        <end position="537"/>
    </location>
</feature>
<dbReference type="EC" id="5.4.2.2" evidence="7"/>
<evidence type="ECO:0000256" key="4">
    <source>
        <dbReference type="ARBA" id="ARBA00022723"/>
    </source>
</evidence>
<dbReference type="InterPro" id="IPR016055">
    <property type="entry name" value="A-D-PHexomutase_a/b/a-I/II/III"/>
</dbReference>
<dbReference type="InterPro" id="IPR005845">
    <property type="entry name" value="A-D-PHexomutase_a/b/a-II"/>
</dbReference>
<dbReference type="InterPro" id="IPR005852">
    <property type="entry name" value="PGM_a-D-Glc-sp"/>
</dbReference>